<proteinExistence type="predicted"/>
<keyword evidence="2" id="KW-1185">Reference proteome</keyword>
<dbReference type="EMBL" id="CAQQ02067727">
    <property type="status" value="NOT_ANNOTATED_CDS"/>
    <property type="molecule type" value="Genomic_DNA"/>
</dbReference>
<dbReference type="AlphaFoldDB" id="T1GP61"/>
<evidence type="ECO:0000313" key="1">
    <source>
        <dbReference type="EnsemblMetazoa" id="MESCA005378-PA"/>
    </source>
</evidence>
<reference evidence="1" key="2">
    <citation type="submission" date="2015-06" db="UniProtKB">
        <authorList>
            <consortium name="EnsemblMetazoa"/>
        </authorList>
    </citation>
    <scope>IDENTIFICATION</scope>
</reference>
<dbReference type="EnsemblMetazoa" id="MESCA005378-RA">
    <property type="protein sequence ID" value="MESCA005378-PA"/>
    <property type="gene ID" value="MESCA005378"/>
</dbReference>
<protein>
    <submittedName>
        <fullName evidence="1">Uncharacterized protein</fullName>
    </submittedName>
</protein>
<dbReference type="Proteomes" id="UP000015102">
    <property type="component" value="Unassembled WGS sequence"/>
</dbReference>
<dbReference type="GO" id="GO:0008010">
    <property type="term" value="F:structural constituent of chitin-based larval cuticle"/>
    <property type="evidence" value="ECO:0007669"/>
    <property type="project" value="TreeGrafter"/>
</dbReference>
<dbReference type="PANTHER" id="PTHR31927:SF2">
    <property type="entry name" value="FI07246P-RELATED"/>
    <property type="match status" value="1"/>
</dbReference>
<evidence type="ECO:0000313" key="2">
    <source>
        <dbReference type="Proteomes" id="UP000015102"/>
    </source>
</evidence>
<dbReference type="GO" id="GO:0062129">
    <property type="term" value="C:chitin-based extracellular matrix"/>
    <property type="evidence" value="ECO:0007669"/>
    <property type="project" value="TreeGrafter"/>
</dbReference>
<organism evidence="1 2">
    <name type="scientific">Megaselia scalaris</name>
    <name type="common">Humpbacked fly</name>
    <name type="synonym">Phora scalaris</name>
    <dbReference type="NCBI Taxonomy" id="36166"/>
    <lineage>
        <taxon>Eukaryota</taxon>
        <taxon>Metazoa</taxon>
        <taxon>Ecdysozoa</taxon>
        <taxon>Arthropoda</taxon>
        <taxon>Hexapoda</taxon>
        <taxon>Insecta</taxon>
        <taxon>Pterygota</taxon>
        <taxon>Neoptera</taxon>
        <taxon>Endopterygota</taxon>
        <taxon>Diptera</taxon>
        <taxon>Brachycera</taxon>
        <taxon>Muscomorpha</taxon>
        <taxon>Platypezoidea</taxon>
        <taxon>Phoridae</taxon>
        <taxon>Megaseliini</taxon>
        <taxon>Megaselia</taxon>
    </lineage>
</organism>
<dbReference type="PANTHER" id="PTHR31927">
    <property type="entry name" value="FI07246P-RELATED-RELATED"/>
    <property type="match status" value="1"/>
</dbReference>
<accession>T1GP61</accession>
<name>T1GP61_MEGSC</name>
<dbReference type="HOGENOM" id="CLU_1973010_0_0_1"/>
<reference evidence="2" key="1">
    <citation type="submission" date="2013-02" db="EMBL/GenBank/DDBJ databases">
        <authorList>
            <person name="Hughes D."/>
        </authorList>
    </citation>
    <scope>NUCLEOTIDE SEQUENCE</scope>
    <source>
        <strain>Durham</strain>
        <strain evidence="2">NC isolate 2 -- Noor lab</strain>
    </source>
</reference>
<dbReference type="GO" id="GO:0040003">
    <property type="term" value="P:chitin-based cuticle development"/>
    <property type="evidence" value="ECO:0007669"/>
    <property type="project" value="TreeGrafter"/>
</dbReference>
<dbReference type="EMBL" id="CAQQ02067728">
    <property type="status" value="NOT_ANNOTATED_CDS"/>
    <property type="molecule type" value="Genomic_DNA"/>
</dbReference>
<sequence>MYSVSRMCCSEGSFCYDVAAASAAIESYLEELPALFGLRMIIFYGLLYKTPEEAAHAQNEIQRQYDVLGGQSQVTNEGNAPVTDVSGALTPASSNRQSNFYNTVKTIKTIIAYGINEALVDIIKQRG</sequence>